<comment type="caution">
    <text evidence="3">The sequence shown here is derived from an EMBL/GenBank/DDBJ whole genome shotgun (WGS) entry which is preliminary data.</text>
</comment>
<dbReference type="OrthoDB" id="273564at2"/>
<dbReference type="EMBL" id="RSFA01000031">
    <property type="protein sequence ID" value="RSD31439.1"/>
    <property type="molecule type" value="Genomic_DNA"/>
</dbReference>
<dbReference type="Pfam" id="PF20232">
    <property type="entry name" value="T6SS_FHA_C"/>
    <property type="match status" value="1"/>
</dbReference>
<proteinExistence type="predicted"/>
<dbReference type="AlphaFoldDB" id="A0A3R9FMH2"/>
<accession>A0A3R9FMH2</accession>
<dbReference type="SUPFAM" id="SSF49879">
    <property type="entry name" value="SMAD/FHA domain"/>
    <property type="match status" value="1"/>
</dbReference>
<evidence type="ECO:0000313" key="2">
    <source>
        <dbReference type="EMBL" id="NOH70015.1"/>
    </source>
</evidence>
<name>A0A3R9FMH2_9VIBR</name>
<reference evidence="2 5" key="2">
    <citation type="submission" date="2019-09" db="EMBL/GenBank/DDBJ databases">
        <title>Draft genome sequencing and comparative genomics of hatchery-associated Vibrios.</title>
        <authorList>
            <person name="Kehlet-Delgado H."/>
            <person name="Mueller R.S."/>
        </authorList>
    </citation>
    <scope>NUCLEOTIDE SEQUENCE [LARGE SCALE GENOMIC DNA]</scope>
    <source>
        <strain evidence="2 5">99-46-Y</strain>
    </source>
</reference>
<gene>
    <name evidence="3" type="ORF">EJA03_08775</name>
    <name evidence="2" type="ORF">F0225_01495</name>
</gene>
<dbReference type="Pfam" id="PF00498">
    <property type="entry name" value="FHA"/>
    <property type="match status" value="1"/>
</dbReference>
<keyword evidence="4" id="KW-1185">Reference proteome</keyword>
<dbReference type="InterPro" id="IPR046883">
    <property type="entry name" value="T6SS_FHA_C"/>
</dbReference>
<dbReference type="Gene3D" id="2.60.200.20">
    <property type="match status" value="1"/>
</dbReference>
<dbReference type="InterPro" id="IPR000253">
    <property type="entry name" value="FHA_dom"/>
</dbReference>
<dbReference type="EMBL" id="VTXC01000003">
    <property type="protein sequence ID" value="NOH70015.1"/>
    <property type="molecule type" value="Genomic_DNA"/>
</dbReference>
<evidence type="ECO:0000313" key="3">
    <source>
        <dbReference type="EMBL" id="RSD31439.1"/>
    </source>
</evidence>
<feature type="domain" description="FHA" evidence="1">
    <location>
        <begin position="28"/>
        <end position="78"/>
    </location>
</feature>
<sequence>MTISIHLISVPSDEVVTSRVVYLPETGGDFGRSSSCDISLPDQSKRISRVHGSVRYTDSGYCVKSTGQNSISLNDKTMVKEKEYPLNDGDILKVERYTMLVSTLVSSKQPKETIEDEPLFSEPFSLQLDNDETDFLEENPPSILNEKANNFAQESVLSDDPFAADPFKDLDDELISQHIEDDSSDSTIVHQANGSELLPVSSKTDTPIETSLEKILSITEKNQKYLANPALHHEVLFKALDQTVDQFLNEFAPSQLERQFNDYISGGLFTSKEKKYWRIYRKHFQHRQENGDFRRQFKALFMENMQKNREEK</sequence>
<dbReference type="InterPro" id="IPR008984">
    <property type="entry name" value="SMAD_FHA_dom_sf"/>
</dbReference>
<dbReference type="Proteomes" id="UP000565719">
    <property type="component" value="Unassembled WGS sequence"/>
</dbReference>
<evidence type="ECO:0000313" key="4">
    <source>
        <dbReference type="Proteomes" id="UP000269041"/>
    </source>
</evidence>
<dbReference type="Proteomes" id="UP000269041">
    <property type="component" value="Unassembled WGS sequence"/>
</dbReference>
<dbReference type="PROSITE" id="PS50006">
    <property type="entry name" value="FHA_DOMAIN"/>
    <property type="match status" value="1"/>
</dbReference>
<evidence type="ECO:0000259" key="1">
    <source>
        <dbReference type="PROSITE" id="PS50006"/>
    </source>
</evidence>
<dbReference type="RefSeq" id="WP_125320858.1">
    <property type="nucleotide sequence ID" value="NZ_AP024889.1"/>
</dbReference>
<protein>
    <submittedName>
        <fullName evidence="3">FHA domain-containing protein</fullName>
    </submittedName>
</protein>
<organism evidence="3 4">
    <name type="scientific">Vibrio pectenicida</name>
    <dbReference type="NCBI Taxonomy" id="62763"/>
    <lineage>
        <taxon>Bacteria</taxon>
        <taxon>Pseudomonadati</taxon>
        <taxon>Pseudomonadota</taxon>
        <taxon>Gammaproteobacteria</taxon>
        <taxon>Vibrionales</taxon>
        <taxon>Vibrionaceae</taxon>
        <taxon>Vibrio</taxon>
    </lineage>
</organism>
<dbReference type="CDD" id="cd00060">
    <property type="entry name" value="FHA"/>
    <property type="match status" value="1"/>
</dbReference>
<evidence type="ECO:0000313" key="5">
    <source>
        <dbReference type="Proteomes" id="UP000565719"/>
    </source>
</evidence>
<reference evidence="3 4" key="1">
    <citation type="submission" date="2018-12" db="EMBL/GenBank/DDBJ databases">
        <title>Genomic taxonomy of the Vibrionaceae family.</title>
        <authorList>
            <person name="Gomez-Gil B."/>
            <person name="Enciso-Ibarra K."/>
        </authorList>
    </citation>
    <scope>NUCLEOTIDE SEQUENCE [LARGE SCALE GENOMIC DNA]</scope>
    <source>
        <strain evidence="3 4">CAIM 594</strain>
    </source>
</reference>